<keyword evidence="2" id="KW-1185">Reference proteome</keyword>
<protein>
    <submittedName>
        <fullName evidence="1">Uncharacterized protein</fullName>
    </submittedName>
</protein>
<accession>A0A0V0R4U1</accession>
<evidence type="ECO:0000313" key="2">
    <source>
        <dbReference type="Proteomes" id="UP000054937"/>
    </source>
</evidence>
<gene>
    <name evidence="1" type="ORF">PPERSA_12251</name>
</gene>
<dbReference type="EMBL" id="LDAU01000048">
    <property type="protein sequence ID" value="KRX09508.1"/>
    <property type="molecule type" value="Genomic_DNA"/>
</dbReference>
<dbReference type="InParanoid" id="A0A0V0R4U1"/>
<name>A0A0V0R4U1_PSEPJ</name>
<evidence type="ECO:0000313" key="1">
    <source>
        <dbReference type="EMBL" id="KRX09508.1"/>
    </source>
</evidence>
<sequence length="108" mass="12702">MDKGKHYLLNNETGEMKKVLKTGDFIKEFDASLTGAVGFVERTRRAQNNPGYMPHQASSLKFNPNNAFYTPQNNKFESYMQMPHPRTQPYFNKEKEFQLNRRKNLIQL</sequence>
<reference evidence="1 2" key="1">
    <citation type="journal article" date="2015" name="Sci. Rep.">
        <title>Genome of the facultative scuticociliatosis pathogen Pseudocohnilembus persalinus provides insight into its virulence through horizontal gene transfer.</title>
        <authorList>
            <person name="Xiong J."/>
            <person name="Wang G."/>
            <person name="Cheng J."/>
            <person name="Tian M."/>
            <person name="Pan X."/>
            <person name="Warren A."/>
            <person name="Jiang C."/>
            <person name="Yuan D."/>
            <person name="Miao W."/>
        </authorList>
    </citation>
    <scope>NUCLEOTIDE SEQUENCE [LARGE SCALE GENOMIC DNA]</scope>
    <source>
        <strain evidence="1">36N120E</strain>
    </source>
</reference>
<proteinExistence type="predicted"/>
<dbReference type="OrthoDB" id="289785at2759"/>
<comment type="caution">
    <text evidence="1">The sequence shown here is derived from an EMBL/GenBank/DDBJ whole genome shotgun (WGS) entry which is preliminary data.</text>
</comment>
<dbReference type="AlphaFoldDB" id="A0A0V0R4U1"/>
<organism evidence="1 2">
    <name type="scientific">Pseudocohnilembus persalinus</name>
    <name type="common">Ciliate</name>
    <dbReference type="NCBI Taxonomy" id="266149"/>
    <lineage>
        <taxon>Eukaryota</taxon>
        <taxon>Sar</taxon>
        <taxon>Alveolata</taxon>
        <taxon>Ciliophora</taxon>
        <taxon>Intramacronucleata</taxon>
        <taxon>Oligohymenophorea</taxon>
        <taxon>Scuticociliatia</taxon>
        <taxon>Philasterida</taxon>
        <taxon>Pseudocohnilembidae</taxon>
        <taxon>Pseudocohnilembus</taxon>
    </lineage>
</organism>
<dbReference type="Proteomes" id="UP000054937">
    <property type="component" value="Unassembled WGS sequence"/>
</dbReference>
<dbReference type="OMA" id="IEATKYX"/>